<accession>A0A8J3NMC5</accession>
<dbReference type="AlphaFoldDB" id="A0A8J3NMC5"/>
<dbReference type="GO" id="GO:0005576">
    <property type="term" value="C:extracellular region"/>
    <property type="evidence" value="ECO:0007669"/>
    <property type="project" value="TreeGrafter"/>
</dbReference>
<dbReference type="InterPro" id="IPR005102">
    <property type="entry name" value="Carbo-bd_X2"/>
</dbReference>
<protein>
    <recommendedName>
        <fullName evidence="3">cellulase</fullName>
        <ecNumber evidence="3">3.2.1.4</ecNumber>
    </recommendedName>
</protein>
<organism evidence="13 14">
    <name type="scientific">Catellatospora bangladeshensis</name>
    <dbReference type="NCBI Taxonomy" id="310355"/>
    <lineage>
        <taxon>Bacteria</taxon>
        <taxon>Bacillati</taxon>
        <taxon>Actinomycetota</taxon>
        <taxon>Actinomycetes</taxon>
        <taxon>Micromonosporales</taxon>
        <taxon>Micromonosporaceae</taxon>
        <taxon>Catellatospora</taxon>
    </lineage>
</organism>
<dbReference type="GO" id="GO:0030245">
    <property type="term" value="P:cellulose catabolic process"/>
    <property type="evidence" value="ECO:0007669"/>
    <property type="project" value="UniProtKB-KW"/>
</dbReference>
<dbReference type="InterPro" id="IPR017853">
    <property type="entry name" value="GH"/>
</dbReference>
<dbReference type="InterPro" id="IPR050386">
    <property type="entry name" value="Glycosyl_hydrolase_5"/>
</dbReference>
<dbReference type="PANTHER" id="PTHR31297">
    <property type="entry name" value="GLUCAN ENDO-1,6-BETA-GLUCOSIDASE B"/>
    <property type="match status" value="1"/>
</dbReference>
<evidence type="ECO:0000256" key="6">
    <source>
        <dbReference type="ARBA" id="ARBA00023001"/>
    </source>
</evidence>
<feature type="chain" id="PRO_5035157960" description="cellulase" evidence="11">
    <location>
        <begin position="37"/>
        <end position="704"/>
    </location>
</feature>
<dbReference type="Pfam" id="PF03442">
    <property type="entry name" value="CBM_X2"/>
    <property type="match status" value="1"/>
</dbReference>
<dbReference type="Pfam" id="PF00150">
    <property type="entry name" value="Cellulase"/>
    <property type="match status" value="1"/>
</dbReference>
<comment type="caution">
    <text evidence="13">The sequence shown here is derived from an EMBL/GenBank/DDBJ whole genome shotgun (WGS) entry which is preliminary data.</text>
</comment>
<evidence type="ECO:0000256" key="11">
    <source>
        <dbReference type="SAM" id="SignalP"/>
    </source>
</evidence>
<evidence type="ECO:0000256" key="4">
    <source>
        <dbReference type="ARBA" id="ARBA00022729"/>
    </source>
</evidence>
<name>A0A8J3NMC5_9ACTN</name>
<dbReference type="PROSITE" id="PS51173">
    <property type="entry name" value="CBM2"/>
    <property type="match status" value="1"/>
</dbReference>
<evidence type="ECO:0000256" key="8">
    <source>
        <dbReference type="ARBA" id="ARBA00023295"/>
    </source>
</evidence>
<dbReference type="EMBL" id="BONF01000029">
    <property type="protein sequence ID" value="GIF83540.1"/>
    <property type="molecule type" value="Genomic_DNA"/>
</dbReference>
<evidence type="ECO:0000256" key="3">
    <source>
        <dbReference type="ARBA" id="ARBA00012601"/>
    </source>
</evidence>
<dbReference type="InterPro" id="IPR008965">
    <property type="entry name" value="CBM2/CBM3_carb-bd_dom_sf"/>
</dbReference>
<dbReference type="GO" id="GO:0009986">
    <property type="term" value="C:cell surface"/>
    <property type="evidence" value="ECO:0007669"/>
    <property type="project" value="TreeGrafter"/>
</dbReference>
<evidence type="ECO:0000256" key="1">
    <source>
        <dbReference type="ARBA" id="ARBA00000966"/>
    </source>
</evidence>
<dbReference type="InterPro" id="IPR001547">
    <property type="entry name" value="Glyco_hydro_5"/>
</dbReference>
<evidence type="ECO:0000256" key="7">
    <source>
        <dbReference type="ARBA" id="ARBA00023277"/>
    </source>
</evidence>
<dbReference type="GO" id="GO:0008422">
    <property type="term" value="F:beta-glucosidase activity"/>
    <property type="evidence" value="ECO:0007669"/>
    <property type="project" value="TreeGrafter"/>
</dbReference>
<dbReference type="SMART" id="SM00637">
    <property type="entry name" value="CBD_II"/>
    <property type="match status" value="1"/>
</dbReference>
<dbReference type="InterPro" id="IPR014756">
    <property type="entry name" value="Ig_E-set"/>
</dbReference>
<keyword evidence="14" id="KW-1185">Reference proteome</keyword>
<dbReference type="InterPro" id="IPR001919">
    <property type="entry name" value="CBD2"/>
</dbReference>
<gene>
    <name evidence="13" type="ORF">Cba03nite_48890</name>
</gene>
<dbReference type="EC" id="3.2.1.4" evidence="3"/>
<feature type="domain" description="CBM2" evidence="12">
    <location>
        <begin position="33"/>
        <end position="142"/>
    </location>
</feature>
<feature type="region of interest" description="Disordered" evidence="10">
    <location>
        <begin position="142"/>
        <end position="184"/>
    </location>
</feature>
<dbReference type="InterPro" id="IPR040946">
    <property type="entry name" value="CBM46"/>
</dbReference>
<evidence type="ECO:0000256" key="2">
    <source>
        <dbReference type="ARBA" id="ARBA00005641"/>
    </source>
</evidence>
<dbReference type="Gene3D" id="3.20.20.80">
    <property type="entry name" value="Glycosidases"/>
    <property type="match status" value="1"/>
</dbReference>
<dbReference type="Pfam" id="PF00553">
    <property type="entry name" value="CBM_2"/>
    <property type="match status" value="1"/>
</dbReference>
<evidence type="ECO:0000256" key="10">
    <source>
        <dbReference type="SAM" id="MobiDB-lite"/>
    </source>
</evidence>
<keyword evidence="6" id="KW-0136">Cellulose degradation</keyword>
<keyword evidence="8" id="KW-0326">Glycosidase</keyword>
<dbReference type="SUPFAM" id="SSF81296">
    <property type="entry name" value="E set domains"/>
    <property type="match status" value="1"/>
</dbReference>
<feature type="compositionally biased region" description="Low complexity" evidence="10">
    <location>
        <begin position="146"/>
        <end position="168"/>
    </location>
</feature>
<comment type="similarity">
    <text evidence="2">Belongs to the glycosyl hydrolase 5 (cellulase A) family.</text>
</comment>
<dbReference type="Gene3D" id="2.60.40.10">
    <property type="entry name" value="Immunoglobulins"/>
    <property type="match status" value="1"/>
</dbReference>
<dbReference type="Proteomes" id="UP000601223">
    <property type="component" value="Unassembled WGS sequence"/>
</dbReference>
<dbReference type="SUPFAM" id="SSF51445">
    <property type="entry name" value="(Trans)glycosidases"/>
    <property type="match status" value="1"/>
</dbReference>
<dbReference type="PANTHER" id="PTHR31297:SF41">
    <property type="entry name" value="ENDOGLUCANASE, PUTATIVE (AFU_ORTHOLOGUE AFUA_5G01830)-RELATED"/>
    <property type="match status" value="1"/>
</dbReference>
<evidence type="ECO:0000256" key="5">
    <source>
        <dbReference type="ARBA" id="ARBA00022801"/>
    </source>
</evidence>
<dbReference type="InterPro" id="IPR012291">
    <property type="entry name" value="CBM2_carb-bd_dom_sf"/>
</dbReference>
<dbReference type="GO" id="GO:0008810">
    <property type="term" value="F:cellulase activity"/>
    <property type="evidence" value="ECO:0007669"/>
    <property type="project" value="UniProtKB-EC"/>
</dbReference>
<dbReference type="Gene3D" id="2.60.40.290">
    <property type="match status" value="1"/>
</dbReference>
<evidence type="ECO:0000259" key="12">
    <source>
        <dbReference type="PROSITE" id="PS51173"/>
    </source>
</evidence>
<evidence type="ECO:0000313" key="13">
    <source>
        <dbReference type="EMBL" id="GIF83540.1"/>
    </source>
</evidence>
<reference evidence="13 14" key="1">
    <citation type="submission" date="2021-01" db="EMBL/GenBank/DDBJ databases">
        <title>Whole genome shotgun sequence of Catellatospora bangladeshensis NBRC 107357.</title>
        <authorList>
            <person name="Komaki H."/>
            <person name="Tamura T."/>
        </authorList>
    </citation>
    <scope>NUCLEOTIDE SEQUENCE [LARGE SCALE GENOMIC DNA]</scope>
    <source>
        <strain evidence="13 14">NBRC 107357</strain>
    </source>
</reference>
<feature type="signal peptide" evidence="11">
    <location>
        <begin position="1"/>
        <end position="36"/>
    </location>
</feature>
<evidence type="ECO:0000256" key="9">
    <source>
        <dbReference type="ARBA" id="ARBA00023326"/>
    </source>
</evidence>
<evidence type="ECO:0000313" key="14">
    <source>
        <dbReference type="Proteomes" id="UP000601223"/>
    </source>
</evidence>
<dbReference type="RefSeq" id="WP_203750522.1">
    <property type="nucleotide sequence ID" value="NZ_BONF01000029.1"/>
</dbReference>
<keyword evidence="7" id="KW-0119">Carbohydrate metabolism</keyword>
<comment type="catalytic activity">
    <reaction evidence="1">
        <text>Endohydrolysis of (1-&gt;4)-beta-D-glucosidic linkages in cellulose, lichenin and cereal beta-D-glucans.</text>
        <dbReference type="EC" id="3.2.1.4"/>
    </reaction>
</comment>
<keyword evidence="5" id="KW-0378">Hydrolase</keyword>
<dbReference type="InterPro" id="IPR013783">
    <property type="entry name" value="Ig-like_fold"/>
</dbReference>
<proteinExistence type="inferred from homology"/>
<dbReference type="Pfam" id="PF18448">
    <property type="entry name" value="CBM46"/>
    <property type="match status" value="1"/>
</dbReference>
<dbReference type="GO" id="GO:0030247">
    <property type="term" value="F:polysaccharide binding"/>
    <property type="evidence" value="ECO:0007669"/>
    <property type="project" value="UniProtKB-UniRule"/>
</dbReference>
<keyword evidence="9" id="KW-0624">Polysaccharide degradation</keyword>
<sequence length="704" mass="76078">MTLQNTRRTRWRAAVVAGGVAALLTAGMAAAVSAQAAAGCQVAYSVSAQWPGGFTANVDVTNLGDPVNGWNVRWTFPSGQQVTQAWNAAVTASGGQQTATNMSYNAAIGTNATVSFGFNGSWSGSNNPPTAFSLNNVTCTGTIGGTPSPSNSPSTRPSPSASASASPSPSTPPQPGDPMATVAAMQPGWNLGNTLDAIPDETAWGNPLTTQALLRHVRQQGYRSIRIPVTWSNHHGPAPAYTIDSTWLNRVRQIVDWSLAEDLYVMINLHHDSWQWINAYPTDRANVLARYSALWTQLSGAFRGYPSRLVFESINEPQFAGTSGDEQNYQVLHELNAEFVRIVRRSGGGNATRLLVLPTLFTNADQGRLDALTATFRQLGDSNVAATVHFYGWWPFSVNIAGGTRYDASVEQDLIATFDRVHATFVAHGIPVIIGEWALLNWDHNRPGIIERGEFLKFLEAVGYHARIRNLTTMVWDAGQFLNRSELRWRDPGVFAMMKTSWTTRSATGSTDQIYVPRSTAITAKSITLNLNGASFTGLRQGTVNLVSGSDYTLSGNVLTLTAAAVTRLVGSRAYGVNATLEARFSQGEPWPISIITYDPPSQAAASGTTSSFAIPTQFRGDQLATMEAKYADGTNAGPADWTSYKEFWTHFQPDYAAGTLLLKPEFFNEVRDGTVTLTFHFWSGSQITYRITKAGTAVTGTSS</sequence>
<dbReference type="SUPFAM" id="SSF49384">
    <property type="entry name" value="Carbohydrate-binding domain"/>
    <property type="match status" value="1"/>
</dbReference>
<keyword evidence="4 11" id="KW-0732">Signal</keyword>